<dbReference type="OrthoDB" id="14970at10239"/>
<organismHost>
    <name type="scientific">Rattus</name>
    <name type="common">rats</name>
    <dbReference type="NCBI Taxonomy" id="10114"/>
</organismHost>
<dbReference type="GeneID" id="940409"/>
<keyword evidence="3" id="KW-1185">Reference proteome</keyword>
<reference evidence="2 3" key="2">
    <citation type="journal article" date="1996" name="J. Virol.">
        <title>Structure of the rat cytomegalovirus genome termini.</title>
        <authorList>
            <person name="Vink C."/>
            <person name="Beuken E."/>
            <person name="Bruggeman C.A."/>
        </authorList>
    </citation>
    <scope>NUCLEOTIDE SEQUENCE [LARGE SCALE GENOMIC DNA]</scope>
    <source>
        <strain evidence="2 3">Maastricht</strain>
    </source>
</reference>
<dbReference type="RefSeq" id="NP_064126.1">
    <property type="nucleotide sequence ID" value="NC_002512.2"/>
</dbReference>
<feature type="region of interest" description="Disordered" evidence="1">
    <location>
        <begin position="320"/>
        <end position="339"/>
    </location>
</feature>
<dbReference type="Pfam" id="PF02393">
    <property type="entry name" value="US22"/>
    <property type="match status" value="1"/>
</dbReference>
<dbReference type="EMBL" id="AF232689">
    <property type="protein sequence ID" value="AAF99121.1"/>
    <property type="molecule type" value="Genomic_DNA"/>
</dbReference>
<evidence type="ECO:0000313" key="3">
    <source>
        <dbReference type="Proteomes" id="UP000008288"/>
    </source>
</evidence>
<proteinExistence type="predicted"/>
<organism evidence="2 3">
    <name type="scientific">Rat cytomegalovirus (strain Maastricht)</name>
    <dbReference type="NCBI Taxonomy" id="79700"/>
    <lineage>
        <taxon>Viruses</taxon>
        <taxon>Duplodnaviria</taxon>
        <taxon>Heunggongvirae</taxon>
        <taxon>Peploviricota</taxon>
        <taxon>Herviviricetes</taxon>
        <taxon>Herpesvirales</taxon>
        <taxon>Orthoherpesviridae</taxon>
        <taxon>Betaherpesvirinae</taxon>
        <taxon>Muromegalovirus</taxon>
        <taxon>Muromegalovirus muridbeta2</taxon>
        <taxon>Murid betaherpesvirus 2</taxon>
    </lineage>
</organism>
<evidence type="ECO:0000256" key="1">
    <source>
        <dbReference type="SAM" id="MobiDB-lite"/>
    </source>
</evidence>
<reference evidence="2 3" key="9">
    <citation type="journal article" date="2000" name="J. Virol.">
        <title>Complete DNA sequence of the rat cytomegalovirus genome.</title>
        <authorList>
            <person name="Vink C."/>
            <person name="Beuken E."/>
            <person name="Bruggeman C.A."/>
        </authorList>
    </citation>
    <scope>NUCLEOTIDE SEQUENCE [LARGE SCALE GENOMIC DNA]</scope>
    <source>
        <strain evidence="2 3">Maastricht</strain>
    </source>
</reference>
<reference evidence="2 3" key="6">
    <citation type="journal article" date="1999" name="J. Gen. Virol.">
        <title>The rat cytomegalovirus R32 gene encodes a virion-associated protein that elicits a strong humoral immune response in infected rats.</title>
        <authorList>
            <person name="Beuken E."/>
            <person name="Grauls G."/>
            <person name="Bruggeman C.A."/>
            <person name="Vink C."/>
        </authorList>
    </citation>
    <scope>NUCLEOTIDE SEQUENCE [LARGE SCALE GENOMIC DNA]</scope>
    <source>
        <strain evidence="2 3">Maastricht</strain>
    </source>
</reference>
<reference evidence="2 3" key="8">
    <citation type="journal article" date="2000" name="J. Virol.">
        <title>The r144 major histocompatibility complex class I-like gene of rat cytomegalovirus is dispensable for both acute and long-term infection in the immunocompromised host.</title>
        <authorList>
            <person name="Beisser P.S."/>
            <person name="Kloover J.S."/>
            <person name="Grauls G.E."/>
            <person name="Blok M.J."/>
            <person name="Bruggeman C.A."/>
            <person name="Vink C."/>
        </authorList>
    </citation>
    <scope>NUCLEOTIDE SEQUENCE [LARGE SCALE GENOMIC DNA]</scope>
    <source>
        <strain evidence="2 3">Maastricht</strain>
    </source>
</reference>
<reference evidence="2 3" key="4">
    <citation type="journal article" date="1998" name="J. Virol.">
        <title>The R33 G protein-coupled receptor gene of rat cytomegalovirus plays an essential role in the pathogenesis of viral infection.</title>
        <authorList>
            <person name="Beisser P.S."/>
            <person name="Vink C."/>
            <person name="Van Dam J.G."/>
            <person name="Grauls G."/>
            <person name="Vanherle S.J."/>
            <person name="Bruggeman C.A."/>
        </authorList>
    </citation>
    <scope>NUCLEOTIDE SEQUENCE [LARGE SCALE GENOMIC DNA]</scope>
    <source>
        <strain evidence="2 3">Maastricht</strain>
    </source>
</reference>
<reference evidence="2 3" key="10">
    <citation type="journal article" date="2000" name="Virus Res.">
        <title>Rat cytomegalovirus R89 is a highly conserved gene which expresses a spliced transcript.</title>
        <authorList>
            <person name="Gruijthuijsen Y.K."/>
            <person name="Beuken E."/>
            <person name="Bruggeman C.A."/>
            <person name="Vink C."/>
        </authorList>
    </citation>
    <scope>NUCLEOTIDE SEQUENCE [LARGE SCALE GENOMIC DNA]</scope>
    <source>
        <strain evidence="2 3">Maastricht</strain>
    </source>
</reference>
<protein>
    <submittedName>
        <fullName evidence="2">PR24</fullName>
    </submittedName>
</protein>
<dbReference type="Proteomes" id="UP000008288">
    <property type="component" value="Segment"/>
</dbReference>
<reference evidence="2 3" key="3">
    <citation type="journal article" date="1997" name="J. Gen. Virol.">
        <title>Cloning and functional characterization of the origin of lytic-phase DNA replication of rat cytomegalovirus.</title>
        <authorList>
            <person name="Vink C."/>
            <person name="Beuken E."/>
            <person name="Bruggeman C.A."/>
        </authorList>
    </citation>
    <scope>NUCLEOTIDE SEQUENCE [LARGE SCALE GENOMIC DNA]</scope>
    <source>
        <strain evidence="2 3">Maastricht</strain>
    </source>
</reference>
<reference evidence="2 3" key="7">
    <citation type="journal article" date="1999" name="J. Virol.">
        <title>Deletion of the R78 G protein-coupled receptor gene from rat cytomegalovirus results in an attenuated, syncytium-inducing mutant strain.</title>
        <authorList>
            <person name="Beisser P.S."/>
            <person name="Grauls G."/>
            <person name="Bruggeman C.A."/>
            <person name="Vink C."/>
        </authorList>
    </citation>
    <scope>NUCLEOTIDE SEQUENCE [LARGE SCALE GENOMIC DNA]</scope>
    <source>
        <strain evidence="2 3">Maastricht</strain>
    </source>
</reference>
<reference evidence="2 3" key="1">
    <citation type="journal article" date="1996" name="J. Gen. Virol.">
        <title>Cloning and sequence analysis of the genes encoding DNA polymerase, glycoprotein B, ICP18.5 and major DNA-binding protein of rat cytomegalovirus.</title>
        <authorList>
            <person name="Beuken E."/>
            <person name="Slobbe R."/>
            <person name="Bruggeman C.A."/>
            <person name="Vink C."/>
        </authorList>
    </citation>
    <scope>NUCLEOTIDE SEQUENCE [LARGE SCALE GENOMIC DNA]</scope>
    <source>
        <strain evidence="2 3">Maastricht</strain>
    </source>
</reference>
<dbReference type="InterPro" id="IPR003360">
    <property type="entry name" value="US22-like"/>
</dbReference>
<name>Q9DWG8_RCMVM</name>
<accession>Q9DWG8</accession>
<evidence type="ECO:0000313" key="2">
    <source>
        <dbReference type="EMBL" id="AAF99121.1"/>
    </source>
</evidence>
<sequence length="346" mass="36939">MNPDDPSSACPALGLLGSPSGDEAEADDTAVRSVSPSAALLCDFADEVARGTDAVRALIARHAGRLVPLPWPEGAGVLVDPSVAGWEVRPGVRNRLLQHCCCDVLVYVVGRGAGLPAGFELDVLMDVFGRYYAYRGGADDALYLLSTSAEDFAAVGYRFLYPLHCRAGLGEVGIVLGRLWLLVRQGADADAVARFVVRGHGESVGVARRLPGVREVLRLCSLGCLRWSARRDAHARGGGGLLRAPVPDGDDAVVPLGRVRRGCWPAFGTPVFVGVPTGRVFAGDVCDGSYVLVADSLPGFSGIGVSRFFENRRFARRDLGAPPEDEEERRRSGRERRPPCLADLFC</sequence>
<gene>
    <name evidence="2" type="primary">R24</name>
</gene>
<dbReference type="KEGG" id="vg:940409"/>
<reference evidence="2 3" key="5">
    <citation type="journal article" date="1998" name="Virology">
        <title>The Maastricht strain and England strain of rat cytomegalovirus represent different betaherpesvirus species rather than strains.</title>
        <authorList>
            <person name="Beisser P.S."/>
            <person name="Kaptein S.J."/>
            <person name="Beuken E."/>
            <person name="Bruggeman C.A."/>
            <person name="Vink C."/>
        </authorList>
    </citation>
    <scope>NUCLEOTIDE SEQUENCE [LARGE SCALE GENOMIC DNA]</scope>
    <source>
        <strain evidence="2 3">Maastricht</strain>
    </source>
</reference>